<dbReference type="RefSeq" id="WP_296365669.1">
    <property type="nucleotide sequence ID" value="NZ_BAAAHY010000007.1"/>
</dbReference>
<evidence type="ECO:0000313" key="6">
    <source>
        <dbReference type="Proteomes" id="UP001185069"/>
    </source>
</evidence>
<dbReference type="HAMAP" id="MF_00272">
    <property type="entry name" value="GcvH"/>
    <property type="match status" value="1"/>
</dbReference>
<protein>
    <recommendedName>
        <fullName evidence="3">Glycine cleavage system H protein</fullName>
    </recommendedName>
</protein>
<comment type="subunit">
    <text evidence="3">The glycine cleavage system is composed of four proteins: P, T, L and H.</text>
</comment>
<keyword evidence="6" id="KW-1185">Reference proteome</keyword>
<dbReference type="InterPro" id="IPR011053">
    <property type="entry name" value="Single_hybrid_motif"/>
</dbReference>
<dbReference type="InterPro" id="IPR002930">
    <property type="entry name" value="GCV_H"/>
</dbReference>
<comment type="function">
    <text evidence="3">The glycine cleavage system catalyzes the degradation of glycine. The H protein shuttles the methylamine group of glycine from the P protein to the T protein.</text>
</comment>
<comment type="similarity">
    <text evidence="1 3">Belongs to the GcvH family.</text>
</comment>
<dbReference type="Pfam" id="PF01597">
    <property type="entry name" value="GCV_H"/>
    <property type="match status" value="1"/>
</dbReference>
<accession>A0ABU1JDL6</accession>
<name>A0ABU1JDL6_9MICC</name>
<dbReference type="InterPro" id="IPR017453">
    <property type="entry name" value="GCV_H_sub"/>
</dbReference>
<dbReference type="PROSITE" id="PS00189">
    <property type="entry name" value="LIPOYL"/>
    <property type="match status" value="1"/>
</dbReference>
<reference evidence="5 6" key="1">
    <citation type="submission" date="2023-07" db="EMBL/GenBank/DDBJ databases">
        <title>Sequencing the genomes of 1000 actinobacteria strains.</title>
        <authorList>
            <person name="Klenk H.-P."/>
        </authorList>
    </citation>
    <scope>NUCLEOTIDE SEQUENCE [LARGE SCALE GENOMIC DNA]</scope>
    <source>
        <strain evidence="5 6">DSM 14555</strain>
    </source>
</reference>
<dbReference type="EMBL" id="JAVDQF010000001">
    <property type="protein sequence ID" value="MDR6270521.1"/>
    <property type="molecule type" value="Genomic_DNA"/>
</dbReference>
<proteinExistence type="inferred from homology"/>
<comment type="caution">
    <text evidence="5">The sequence shown here is derived from an EMBL/GenBank/DDBJ whole genome shotgun (WGS) entry which is preliminary data.</text>
</comment>
<dbReference type="Gene3D" id="2.40.50.100">
    <property type="match status" value="1"/>
</dbReference>
<evidence type="ECO:0000256" key="3">
    <source>
        <dbReference type="HAMAP-Rule" id="MF_00272"/>
    </source>
</evidence>
<evidence type="ECO:0000313" key="5">
    <source>
        <dbReference type="EMBL" id="MDR6270521.1"/>
    </source>
</evidence>
<dbReference type="Proteomes" id="UP001185069">
    <property type="component" value="Unassembled WGS sequence"/>
</dbReference>
<dbReference type="PANTHER" id="PTHR11715:SF3">
    <property type="entry name" value="GLYCINE CLEAVAGE SYSTEM H PROTEIN-RELATED"/>
    <property type="match status" value="1"/>
</dbReference>
<dbReference type="PANTHER" id="PTHR11715">
    <property type="entry name" value="GLYCINE CLEAVAGE SYSTEM H PROTEIN"/>
    <property type="match status" value="1"/>
</dbReference>
<comment type="cofactor">
    <cofactor evidence="3">
        <name>(R)-lipoate</name>
        <dbReference type="ChEBI" id="CHEBI:83088"/>
    </cofactor>
    <text evidence="3">Binds 1 lipoyl cofactor covalently.</text>
</comment>
<sequence>MSKVVPELRYSAEHEWVANDGALNNGPVTVGVSAVAAEALGDIVYLDLPEVGSTITAGQSCGEIESTKSVSDLYAPVSGEITEINADAVGDPAVVNQDPYGAGWLFKVAVSEEGPLLSAAEYAEKNGAEL</sequence>
<dbReference type="CDD" id="cd06848">
    <property type="entry name" value="GCS_H"/>
    <property type="match status" value="1"/>
</dbReference>
<keyword evidence="2 3" id="KW-0450">Lipoyl</keyword>
<gene>
    <name evidence="3" type="primary">gcvH</name>
    <name evidence="5" type="ORF">JOE69_002759</name>
</gene>
<evidence type="ECO:0000259" key="4">
    <source>
        <dbReference type="PROSITE" id="PS50968"/>
    </source>
</evidence>
<dbReference type="NCBIfam" id="TIGR00527">
    <property type="entry name" value="gcvH"/>
    <property type="match status" value="1"/>
</dbReference>
<dbReference type="InterPro" id="IPR003016">
    <property type="entry name" value="2-oxoA_DH_lipoyl-BS"/>
</dbReference>
<dbReference type="PROSITE" id="PS50968">
    <property type="entry name" value="BIOTINYL_LIPOYL"/>
    <property type="match status" value="1"/>
</dbReference>
<feature type="modified residue" description="N6-lipoyllysine" evidence="3">
    <location>
        <position position="68"/>
    </location>
</feature>
<dbReference type="InterPro" id="IPR000089">
    <property type="entry name" value="Biotin_lipoyl"/>
</dbReference>
<evidence type="ECO:0000256" key="1">
    <source>
        <dbReference type="ARBA" id="ARBA00009249"/>
    </source>
</evidence>
<dbReference type="NCBIfam" id="NF002270">
    <property type="entry name" value="PRK01202.1"/>
    <property type="match status" value="1"/>
</dbReference>
<feature type="domain" description="Lipoyl-binding" evidence="4">
    <location>
        <begin position="27"/>
        <end position="109"/>
    </location>
</feature>
<dbReference type="InterPro" id="IPR033753">
    <property type="entry name" value="GCV_H/Fam206"/>
</dbReference>
<evidence type="ECO:0000256" key="2">
    <source>
        <dbReference type="ARBA" id="ARBA00022823"/>
    </source>
</evidence>
<organism evidence="5 6">
    <name type="scientific">Arthrobacter russicus</name>
    <dbReference type="NCBI Taxonomy" id="172040"/>
    <lineage>
        <taxon>Bacteria</taxon>
        <taxon>Bacillati</taxon>
        <taxon>Actinomycetota</taxon>
        <taxon>Actinomycetes</taxon>
        <taxon>Micrococcales</taxon>
        <taxon>Micrococcaceae</taxon>
        <taxon>Arthrobacter</taxon>
    </lineage>
</organism>
<dbReference type="SUPFAM" id="SSF51230">
    <property type="entry name" value="Single hybrid motif"/>
    <property type="match status" value="1"/>
</dbReference>